<dbReference type="CDD" id="cd06223">
    <property type="entry name" value="PRTases_typeI"/>
    <property type="match status" value="1"/>
</dbReference>
<evidence type="ECO:0008006" key="3">
    <source>
        <dbReference type="Google" id="ProtNLM"/>
    </source>
</evidence>
<organism evidence="1 2">
    <name type="scientific">Pseudomonas matsuisoli</name>
    <dbReference type="NCBI Taxonomy" id="1515666"/>
    <lineage>
        <taxon>Bacteria</taxon>
        <taxon>Pseudomonadati</taxon>
        <taxon>Pseudomonadota</taxon>
        <taxon>Gammaproteobacteria</taxon>
        <taxon>Pseudomonadales</taxon>
        <taxon>Pseudomonadaceae</taxon>
        <taxon>Pseudomonas</taxon>
    </lineage>
</organism>
<reference evidence="1" key="2">
    <citation type="submission" date="2020-09" db="EMBL/GenBank/DDBJ databases">
        <authorList>
            <person name="Sun Q."/>
            <person name="Ohkuma M."/>
        </authorList>
    </citation>
    <scope>NUCLEOTIDE SEQUENCE</scope>
    <source>
        <strain evidence="1">JCM 30078</strain>
    </source>
</reference>
<keyword evidence="2" id="KW-1185">Reference proteome</keyword>
<dbReference type="InterPro" id="IPR000836">
    <property type="entry name" value="PRTase_dom"/>
</dbReference>
<reference evidence="1" key="1">
    <citation type="journal article" date="2014" name="Int. J. Syst. Evol. Microbiol.">
        <title>Complete genome sequence of Corynebacterium casei LMG S-19264T (=DSM 44701T), isolated from a smear-ripened cheese.</title>
        <authorList>
            <consortium name="US DOE Joint Genome Institute (JGI-PGF)"/>
            <person name="Walter F."/>
            <person name="Albersmeier A."/>
            <person name="Kalinowski J."/>
            <person name="Ruckert C."/>
        </authorList>
    </citation>
    <scope>NUCLEOTIDE SEQUENCE</scope>
    <source>
        <strain evidence="1">JCM 30078</strain>
    </source>
</reference>
<gene>
    <name evidence="1" type="ORF">GCM10009304_18820</name>
</gene>
<dbReference type="Gene3D" id="3.40.50.2020">
    <property type="match status" value="1"/>
</dbReference>
<evidence type="ECO:0000313" key="2">
    <source>
        <dbReference type="Proteomes" id="UP000635983"/>
    </source>
</evidence>
<evidence type="ECO:0000313" key="1">
    <source>
        <dbReference type="EMBL" id="GGJ93177.1"/>
    </source>
</evidence>
<dbReference type="InterPro" id="IPR029057">
    <property type="entry name" value="PRTase-like"/>
</dbReference>
<dbReference type="EMBL" id="BMPO01000004">
    <property type="protein sequence ID" value="GGJ93177.1"/>
    <property type="molecule type" value="Genomic_DNA"/>
</dbReference>
<protein>
    <recommendedName>
        <fullName evidence="3">Phosphoribosyltransferase</fullName>
    </recommendedName>
</protein>
<dbReference type="AlphaFoldDB" id="A0A917PUI5"/>
<accession>A0A917PUI5</accession>
<dbReference type="Proteomes" id="UP000635983">
    <property type="component" value="Unassembled WGS sequence"/>
</dbReference>
<name>A0A917PUI5_9PSED</name>
<comment type="caution">
    <text evidence="1">The sequence shown here is derived from an EMBL/GenBank/DDBJ whole genome shotgun (WGS) entry which is preliminary data.</text>
</comment>
<sequence>MRPQEARKILLVDDSVASGKSLQAAVEQLKAVYSGEIVTLAAFVLNESKSLVDIYLDIVPQPRLFEWNIMHHSCLEHACFDIDGVLCVDPTMQENDDGPKYIEFMQRTLPMVIPSVRIKHLVTSRLEKYRAETEEWLSRHGVQYEHLHMLDLPSAAERRRLNMHGKFKASVYQSDPQTVLFVESEPHQALEIMRISNKPVYCTGNNEMYVPGMNLSTLQVKVEKKASSFRRKLRSFIRRNLDRLHPRPTI</sequence>
<dbReference type="Gene3D" id="3.40.50.1000">
    <property type="entry name" value="HAD superfamily/HAD-like"/>
    <property type="match status" value="1"/>
</dbReference>
<proteinExistence type="predicted"/>
<dbReference type="InterPro" id="IPR023214">
    <property type="entry name" value="HAD_sf"/>
</dbReference>
<dbReference type="SUPFAM" id="SSF53271">
    <property type="entry name" value="PRTase-like"/>
    <property type="match status" value="1"/>
</dbReference>